<evidence type="ECO:0000313" key="3">
    <source>
        <dbReference type="EMBL" id="MBB2890631.1"/>
    </source>
</evidence>
<dbReference type="SUPFAM" id="SSF53850">
    <property type="entry name" value="Periplasmic binding protein-like II"/>
    <property type="match status" value="1"/>
</dbReference>
<evidence type="ECO:0000313" key="4">
    <source>
        <dbReference type="Proteomes" id="UP000559182"/>
    </source>
</evidence>
<name>A0A839N7B4_9MICO</name>
<proteinExistence type="predicted"/>
<evidence type="ECO:0000259" key="2">
    <source>
        <dbReference type="Pfam" id="PF00497"/>
    </source>
</evidence>
<dbReference type="InterPro" id="IPR001638">
    <property type="entry name" value="Solute-binding_3/MltF_N"/>
</dbReference>
<protein>
    <submittedName>
        <fullName evidence="3">ABC-type amino acid transport substrate-binding protein</fullName>
    </submittedName>
</protein>
<dbReference type="EMBL" id="JACHVQ010000001">
    <property type="protein sequence ID" value="MBB2890631.1"/>
    <property type="molecule type" value="Genomic_DNA"/>
</dbReference>
<comment type="caution">
    <text evidence="3">The sequence shown here is derived from an EMBL/GenBank/DDBJ whole genome shotgun (WGS) entry which is preliminary data.</text>
</comment>
<dbReference type="Gene3D" id="3.40.190.10">
    <property type="entry name" value="Periplasmic binding protein-like II"/>
    <property type="match status" value="1"/>
</dbReference>
<dbReference type="Proteomes" id="UP000559182">
    <property type="component" value="Unassembled WGS sequence"/>
</dbReference>
<dbReference type="PANTHER" id="PTHR35936">
    <property type="entry name" value="MEMBRANE-BOUND LYTIC MUREIN TRANSGLYCOSYLASE F"/>
    <property type="match status" value="1"/>
</dbReference>
<accession>A0A839N7B4</accession>
<evidence type="ECO:0000256" key="1">
    <source>
        <dbReference type="ARBA" id="ARBA00022729"/>
    </source>
</evidence>
<keyword evidence="1" id="KW-0732">Signal</keyword>
<dbReference type="PANTHER" id="PTHR35936:SF17">
    <property type="entry name" value="ARGININE-BINDING EXTRACELLULAR PROTEIN ARTP"/>
    <property type="match status" value="1"/>
</dbReference>
<dbReference type="Pfam" id="PF00497">
    <property type="entry name" value="SBP_bac_3"/>
    <property type="match status" value="1"/>
</dbReference>
<organism evidence="3 4">
    <name type="scientific">Flexivirga oryzae</name>
    <dbReference type="NCBI Taxonomy" id="1794944"/>
    <lineage>
        <taxon>Bacteria</taxon>
        <taxon>Bacillati</taxon>
        <taxon>Actinomycetota</taxon>
        <taxon>Actinomycetes</taxon>
        <taxon>Micrococcales</taxon>
        <taxon>Dermacoccaceae</taxon>
        <taxon>Flexivirga</taxon>
    </lineage>
</organism>
<dbReference type="AlphaFoldDB" id="A0A839N7B4"/>
<sequence length="122" mass="13260">MQDASAPLAHRLPAAIRKKGYVTVATNPGYPPFETLSSDQHTIVGLDPDILQAIAHQLGITAKFQQAGFDSIIPGLQAGRYDMAMSGMTDTTQREKQVQFVDYFLVGGGILMAKGTRPRNNR</sequence>
<keyword evidence="4" id="KW-1185">Reference proteome</keyword>
<gene>
    <name evidence="3" type="ORF">FHU39_000615</name>
</gene>
<feature type="domain" description="Solute-binding protein family 3/N-terminal" evidence="2">
    <location>
        <begin position="22"/>
        <end position="116"/>
    </location>
</feature>
<dbReference type="RefSeq" id="WP_183318882.1">
    <property type="nucleotide sequence ID" value="NZ_JACHVQ010000001.1"/>
</dbReference>
<reference evidence="3 4" key="1">
    <citation type="submission" date="2020-08" db="EMBL/GenBank/DDBJ databases">
        <title>Sequencing the genomes of 1000 actinobacteria strains.</title>
        <authorList>
            <person name="Klenk H.-P."/>
        </authorList>
    </citation>
    <scope>NUCLEOTIDE SEQUENCE [LARGE SCALE GENOMIC DNA]</scope>
    <source>
        <strain evidence="3 4">DSM 105369</strain>
    </source>
</reference>